<keyword evidence="1" id="KW-1134">Transmembrane beta strand</keyword>
<dbReference type="InterPro" id="IPR037066">
    <property type="entry name" value="Plug_dom_sf"/>
</dbReference>
<keyword evidence="1" id="KW-0472">Membrane</keyword>
<comment type="subcellular location">
    <subcellularLocation>
        <location evidence="1">Cell outer membrane</location>
        <topology evidence="1">Multi-pass membrane protein</topology>
    </subcellularLocation>
</comment>
<comment type="similarity">
    <text evidence="1">Belongs to the TonB-dependent receptor family.</text>
</comment>
<keyword evidence="2" id="KW-0732">Signal</keyword>
<evidence type="ECO:0000259" key="3">
    <source>
        <dbReference type="Pfam" id="PF07715"/>
    </source>
</evidence>
<reference evidence="4 5" key="1">
    <citation type="submission" date="2018-08" db="EMBL/GenBank/DDBJ databases">
        <title>A genome reference for cultivated species of the human gut microbiota.</title>
        <authorList>
            <person name="Zou Y."/>
            <person name="Xue W."/>
            <person name="Luo G."/>
        </authorList>
    </citation>
    <scope>NUCLEOTIDE SEQUENCE [LARGE SCALE GENOMIC DNA]</scope>
    <source>
        <strain evidence="4 5">AM40-30BH</strain>
    </source>
</reference>
<dbReference type="NCBIfam" id="TIGR04056">
    <property type="entry name" value="OMP_RagA_SusC"/>
    <property type="match status" value="1"/>
</dbReference>
<dbReference type="InterPro" id="IPR023997">
    <property type="entry name" value="TonB-dep_OMP_SusC/RagA_CS"/>
</dbReference>
<evidence type="ECO:0000256" key="1">
    <source>
        <dbReference type="PROSITE-ProRule" id="PRU01360"/>
    </source>
</evidence>
<name>A0A413VR28_9BACE</name>
<dbReference type="Proteomes" id="UP000284379">
    <property type="component" value="Unassembled WGS sequence"/>
</dbReference>
<evidence type="ECO:0000256" key="2">
    <source>
        <dbReference type="SAM" id="SignalP"/>
    </source>
</evidence>
<keyword evidence="1" id="KW-0812">Transmembrane</keyword>
<keyword evidence="4" id="KW-0675">Receptor</keyword>
<proteinExistence type="inferred from homology"/>
<dbReference type="InterPro" id="IPR039426">
    <property type="entry name" value="TonB-dep_rcpt-like"/>
</dbReference>
<sequence length="939" mass="106033">MNSMFKYIMCFAFLSISVSTFAVNDSICAETSIGYDVQERYKTSSAISSVRGNELSKSFTPNLLNSLAGRLPGLTISQGSDEAGVIDNKLFIRGLGTFQGLTEPLIVIDGFVTQYIDGDGYLRTLLSQLMPEEIESVTLLKDASATAIYGLRGANGVLLINTKRGLNSPLKINFTAQIGFQQPTRMPNFLDSYDYARLYNEAYGYANNGAQFYDEDALNAYKNGTDKYLYPNVDWYDETLRKTAEMYKVGLNFQGGNNIVKYFVLLNYLGNSGLLRRTADMSDKTKNQHYNRYNIRSNMDVNITKNLSAHITLGIAIEDKITPGGTGAGKNTNDLFSRIQQLPPNSFPVMNPNNSWGGSSNWSNPLANITERGYWKQNSRNINSALRLTENLDMLLPGLSVSGAISFNSYYLGYSNRYANYEYYALTGKDVEGKYLYSEPFGKKEQLTIDDSMSDQWRNTTVEGSLNYKGSFGRNDIDALLLYSYENETYGQQQPFIHVGMGARMTYAYARKYIGEFSMGLQAAETFKNGNRAGFFPAGSIAWVISEEDFLKENNLIRLLKLRASYGLTGNDKINGDRRFMYDQEYGGADGYNFGISNSNFSGFRQLRLANPDISWEKDKKMNIGFEANLGGKLDLSFDYFHNRRSSILCLPNRSIPSYMGAELPYLNIGKTKNTGFEASITYHDRIGKDFEYYIKTDMWMAKNEILYMSEDIRAENNGHLYKTGHRINQPFYLESLGYYTQEDIDNPDVAKPTWKEVVPGDLKYKDWNGDGIIDNNDSAPFGYTNIPEITLGMNLGFSYRNIDFSAFFHAALNRNVYLDASYYKAFQNNGSVSEFALNRWTSDETAHTATYPRLSLTNEQNNYRTSTFWMRNGNFLKLRDVEVGYTFKNIIPATKADLRVFVNGTNLFAVDNVDGYDSERIGGYPAVRTVSLGANIQF</sequence>
<keyword evidence="1" id="KW-0998">Cell outer membrane</keyword>
<feature type="chain" id="PRO_5019161332" evidence="2">
    <location>
        <begin position="23"/>
        <end position="939"/>
    </location>
</feature>
<organism evidence="4 5">
    <name type="scientific">Bacteroides nordii</name>
    <dbReference type="NCBI Taxonomy" id="291645"/>
    <lineage>
        <taxon>Bacteria</taxon>
        <taxon>Pseudomonadati</taxon>
        <taxon>Bacteroidota</taxon>
        <taxon>Bacteroidia</taxon>
        <taxon>Bacteroidales</taxon>
        <taxon>Bacteroidaceae</taxon>
        <taxon>Bacteroides</taxon>
    </lineage>
</organism>
<dbReference type="SUPFAM" id="SSF56935">
    <property type="entry name" value="Porins"/>
    <property type="match status" value="1"/>
</dbReference>
<accession>A0A413VR28</accession>
<dbReference type="GO" id="GO:0009279">
    <property type="term" value="C:cell outer membrane"/>
    <property type="evidence" value="ECO:0007669"/>
    <property type="project" value="UniProtKB-SubCell"/>
</dbReference>
<dbReference type="Gene3D" id="2.170.130.10">
    <property type="entry name" value="TonB-dependent receptor, plug domain"/>
    <property type="match status" value="1"/>
</dbReference>
<gene>
    <name evidence="4" type="ORF">DW888_09265</name>
</gene>
<comment type="caution">
    <text evidence="4">The sequence shown here is derived from an EMBL/GenBank/DDBJ whole genome shotgun (WGS) entry which is preliminary data.</text>
</comment>
<dbReference type="PROSITE" id="PS52016">
    <property type="entry name" value="TONB_DEPENDENT_REC_3"/>
    <property type="match status" value="1"/>
</dbReference>
<feature type="signal peptide" evidence="2">
    <location>
        <begin position="1"/>
        <end position="22"/>
    </location>
</feature>
<evidence type="ECO:0000313" key="4">
    <source>
        <dbReference type="EMBL" id="RHB36009.1"/>
    </source>
</evidence>
<dbReference type="NCBIfam" id="TIGR04057">
    <property type="entry name" value="SusC_RagA_signa"/>
    <property type="match status" value="1"/>
</dbReference>
<feature type="domain" description="TonB-dependent receptor plug" evidence="3">
    <location>
        <begin position="41"/>
        <end position="157"/>
    </location>
</feature>
<keyword evidence="1" id="KW-0813">Transport</keyword>
<dbReference type="InterPro" id="IPR012910">
    <property type="entry name" value="Plug_dom"/>
</dbReference>
<dbReference type="AlphaFoldDB" id="A0A413VR28"/>
<dbReference type="EMBL" id="QSGO01000005">
    <property type="protein sequence ID" value="RHB36009.1"/>
    <property type="molecule type" value="Genomic_DNA"/>
</dbReference>
<dbReference type="InterPro" id="IPR023996">
    <property type="entry name" value="TonB-dep_OMP_SusC/RagA"/>
</dbReference>
<evidence type="ECO:0000313" key="5">
    <source>
        <dbReference type="Proteomes" id="UP000284379"/>
    </source>
</evidence>
<dbReference type="Pfam" id="PF07715">
    <property type="entry name" value="Plug"/>
    <property type="match status" value="1"/>
</dbReference>
<protein>
    <submittedName>
        <fullName evidence="4">TonB-dependent receptor</fullName>
    </submittedName>
</protein>